<evidence type="ECO:0000256" key="1">
    <source>
        <dbReference type="ARBA" id="ARBA00022598"/>
    </source>
</evidence>
<keyword evidence="5" id="KW-1185">Reference proteome</keyword>
<keyword evidence="2 3" id="KW-0819">tRNA processing</keyword>
<keyword evidence="3" id="KW-0963">Cytoplasm</keyword>
<evidence type="ECO:0000313" key="4">
    <source>
        <dbReference type="EMBL" id="OIJ13272.1"/>
    </source>
</evidence>
<keyword evidence="3" id="KW-0694">RNA-binding</keyword>
<dbReference type="SUPFAM" id="SSF52374">
    <property type="entry name" value="Nucleotidylyl transferase"/>
    <property type="match status" value="1"/>
</dbReference>
<comment type="caution">
    <text evidence="3">Lacks conserved residue(s) required for the propagation of feature annotation.</text>
</comment>
<gene>
    <name evidence="3" type="primary">tmcAL</name>
    <name evidence="4" type="ORF">BKP37_12280</name>
</gene>
<dbReference type="EC" id="6.3.4.-" evidence="3"/>
<comment type="similarity">
    <text evidence="3">Belongs to the TmcAL family.</text>
</comment>
<dbReference type="PANTHER" id="PTHR37825">
    <property type="entry name" value="TRNA(MET) CYTIDINE ACETATE LIGASE"/>
    <property type="match status" value="1"/>
</dbReference>
<keyword evidence="3" id="KW-0820">tRNA-binding</keyword>
<dbReference type="GO" id="GO:0005737">
    <property type="term" value="C:cytoplasm"/>
    <property type="evidence" value="ECO:0007669"/>
    <property type="project" value="UniProtKB-SubCell"/>
</dbReference>
<dbReference type="HAMAP" id="MF_01539">
    <property type="entry name" value="TmcAL"/>
    <property type="match status" value="1"/>
</dbReference>
<dbReference type="EMBL" id="MLQR01000029">
    <property type="protein sequence ID" value="OIJ13272.1"/>
    <property type="molecule type" value="Genomic_DNA"/>
</dbReference>
<dbReference type="Gene3D" id="3.40.50.620">
    <property type="entry name" value="HUPs"/>
    <property type="match status" value="1"/>
</dbReference>
<reference evidence="4 5" key="1">
    <citation type="submission" date="2016-10" db="EMBL/GenBank/DDBJ databases">
        <title>Draft genome sequences of four alkaliphilic bacteria belonging to the Anaerobacillus genus.</title>
        <authorList>
            <person name="Bassil N.M."/>
            <person name="Lloyd J.R."/>
        </authorList>
    </citation>
    <scope>NUCLEOTIDE SEQUENCE [LARGE SCALE GENOMIC DNA]</scope>
    <source>
        <strain evidence="4 5">DSM 18345</strain>
    </source>
</reference>
<name>A0A1S2LL98_9BACI</name>
<feature type="binding site" evidence="3">
    <location>
        <begin position="7"/>
        <end position="20"/>
    </location>
    <ligand>
        <name>ATP</name>
        <dbReference type="ChEBI" id="CHEBI:30616"/>
    </ligand>
</feature>
<dbReference type="Pfam" id="PF05636">
    <property type="entry name" value="HIGH_NTase1"/>
    <property type="match status" value="1"/>
</dbReference>
<sequence>MNVTGVVVEYNPFHNGHKLHINETKQITDADLIVAIMSGNFLQRGEPALISKWARTKMALNQGVDIVLELPYVYATQHAELFANGAISILNGFGANSICFGSESGDIKDFHRLITFINENETTYKESIRDALKKGNSYPKALSFAFKKLKNHNQVLDLSLPNNILGYQYVKAIYEQKANIKPFTIKRREAQYHDKEIPKQSIASATSIRKKLVKEQDHLNSINHVVPSTTYDELVQYRKMYHNFQDWERLFPYLKYKVLTSSPIALANIYEAEEGLENRLSQTINEATSFQSLMEKIKTKRYTWTRLQRFCLHTLTNSTKEEMSAINDTTPYIRVLGMNQKGRKYISSQKKYLELPLVSTISKINHPFIDIEKRATSCYSLGYSPIIQAKLIKEEYAHPPVII</sequence>
<evidence type="ECO:0000313" key="5">
    <source>
        <dbReference type="Proteomes" id="UP000179524"/>
    </source>
</evidence>
<dbReference type="InterPro" id="IPR014729">
    <property type="entry name" value="Rossmann-like_a/b/a_fold"/>
</dbReference>
<keyword evidence="3" id="KW-0067">ATP-binding</keyword>
<keyword evidence="1 3" id="KW-0436">Ligase</keyword>
<dbReference type="AlphaFoldDB" id="A0A1S2LL98"/>
<evidence type="ECO:0000256" key="3">
    <source>
        <dbReference type="HAMAP-Rule" id="MF_01539"/>
    </source>
</evidence>
<dbReference type="RefSeq" id="WP_071309871.1">
    <property type="nucleotide sequence ID" value="NZ_MLQR01000029.1"/>
</dbReference>
<accession>A0A1S2LL98</accession>
<dbReference type="OrthoDB" id="9769796at2"/>
<dbReference type="GO" id="GO:0005524">
    <property type="term" value="F:ATP binding"/>
    <property type="evidence" value="ECO:0007669"/>
    <property type="project" value="UniProtKB-KW"/>
</dbReference>
<comment type="subcellular location">
    <subcellularLocation>
        <location evidence="3">Cytoplasm</location>
    </subcellularLocation>
</comment>
<feature type="binding site" evidence="3">
    <location>
        <position position="162"/>
    </location>
    <ligand>
        <name>ATP</name>
        <dbReference type="ChEBI" id="CHEBI:30616"/>
    </ligand>
</feature>
<feature type="binding site" evidence="3">
    <location>
        <position position="187"/>
    </location>
    <ligand>
        <name>ATP</name>
        <dbReference type="ChEBI" id="CHEBI:30616"/>
    </ligand>
</feature>
<keyword evidence="3" id="KW-0547">Nucleotide-binding</keyword>
<comment type="caution">
    <text evidence="4">The sequence shown here is derived from an EMBL/GenBank/DDBJ whole genome shotgun (WGS) entry which is preliminary data.</text>
</comment>
<dbReference type="NCBIfam" id="NF010191">
    <property type="entry name" value="PRK13670.1"/>
    <property type="match status" value="1"/>
</dbReference>
<comment type="catalytic activity">
    <reaction evidence="3">
        <text>cytidine(34) in elongator tRNA(Met) + acetate + ATP = N(4)-acetylcytidine(34) in elongator tRNA(Met) + AMP + diphosphate</text>
        <dbReference type="Rhea" id="RHEA:58144"/>
        <dbReference type="Rhea" id="RHEA-COMP:10693"/>
        <dbReference type="Rhea" id="RHEA-COMP:10694"/>
        <dbReference type="ChEBI" id="CHEBI:30089"/>
        <dbReference type="ChEBI" id="CHEBI:30616"/>
        <dbReference type="ChEBI" id="CHEBI:33019"/>
        <dbReference type="ChEBI" id="CHEBI:74900"/>
        <dbReference type="ChEBI" id="CHEBI:82748"/>
        <dbReference type="ChEBI" id="CHEBI:456215"/>
    </reaction>
</comment>
<organism evidence="4 5">
    <name type="scientific">Anaerobacillus alkalilacustris</name>
    <dbReference type="NCBI Taxonomy" id="393763"/>
    <lineage>
        <taxon>Bacteria</taxon>
        <taxon>Bacillati</taxon>
        <taxon>Bacillota</taxon>
        <taxon>Bacilli</taxon>
        <taxon>Bacillales</taxon>
        <taxon>Bacillaceae</taxon>
        <taxon>Anaerobacillus</taxon>
    </lineage>
</organism>
<dbReference type="InterPro" id="IPR008513">
    <property type="entry name" value="tRNA(Met)_cyd_acetate_ligase"/>
</dbReference>
<proteinExistence type="inferred from homology"/>
<evidence type="ECO:0000256" key="2">
    <source>
        <dbReference type="ARBA" id="ARBA00022694"/>
    </source>
</evidence>
<dbReference type="PANTHER" id="PTHR37825:SF1">
    <property type="entry name" value="TRNA(MET) CYTIDINE ACETATE LIGASE"/>
    <property type="match status" value="1"/>
</dbReference>
<comment type="function">
    <text evidence="3">Catalyzes the formation of N(4)-acetylcytidine (ac(4)C) at the wobble position of elongator tRNA(Met), using acetate and ATP as substrates. First activates an acetate ion to form acetyladenylate (Ac-AMP) and then transfers the acetyl group to tRNA to form ac(4)C34.</text>
</comment>
<dbReference type="Proteomes" id="UP000179524">
    <property type="component" value="Unassembled WGS sequence"/>
</dbReference>
<feature type="binding site" evidence="3">
    <location>
        <position position="101"/>
    </location>
    <ligand>
        <name>ATP</name>
        <dbReference type="ChEBI" id="CHEBI:30616"/>
    </ligand>
</feature>
<dbReference type="GO" id="GO:0016879">
    <property type="term" value="F:ligase activity, forming carbon-nitrogen bonds"/>
    <property type="evidence" value="ECO:0007669"/>
    <property type="project" value="UniProtKB-UniRule"/>
</dbReference>
<dbReference type="GO" id="GO:0006400">
    <property type="term" value="P:tRNA modification"/>
    <property type="evidence" value="ECO:0007669"/>
    <property type="project" value="UniProtKB-UniRule"/>
</dbReference>
<dbReference type="GO" id="GO:0000049">
    <property type="term" value="F:tRNA binding"/>
    <property type="evidence" value="ECO:0007669"/>
    <property type="project" value="UniProtKB-KW"/>
</dbReference>
<protein>
    <recommendedName>
        <fullName evidence="3">tRNA(Met) cytidine acetate ligase</fullName>
        <ecNumber evidence="3">6.3.4.-</ecNumber>
    </recommendedName>
</protein>